<name>A0AAD9HQJ0_9PEZI</name>
<dbReference type="EMBL" id="MU842831">
    <property type="protein sequence ID" value="KAK2032362.1"/>
    <property type="molecule type" value="Genomic_DNA"/>
</dbReference>
<proteinExistence type="predicted"/>
<dbReference type="Proteomes" id="UP001232148">
    <property type="component" value="Unassembled WGS sequence"/>
</dbReference>
<keyword evidence="2" id="KW-1185">Reference proteome</keyword>
<evidence type="ECO:0000313" key="1">
    <source>
        <dbReference type="EMBL" id="KAK2032362.1"/>
    </source>
</evidence>
<protein>
    <submittedName>
        <fullName evidence="1">Uncharacterized protein</fullName>
    </submittedName>
</protein>
<gene>
    <name evidence="1" type="ORF">LX32DRAFT_195918</name>
</gene>
<evidence type="ECO:0000313" key="2">
    <source>
        <dbReference type="Proteomes" id="UP001232148"/>
    </source>
</evidence>
<organism evidence="1 2">
    <name type="scientific">Colletotrichum zoysiae</name>
    <dbReference type="NCBI Taxonomy" id="1216348"/>
    <lineage>
        <taxon>Eukaryota</taxon>
        <taxon>Fungi</taxon>
        <taxon>Dikarya</taxon>
        <taxon>Ascomycota</taxon>
        <taxon>Pezizomycotina</taxon>
        <taxon>Sordariomycetes</taxon>
        <taxon>Hypocreomycetidae</taxon>
        <taxon>Glomerellales</taxon>
        <taxon>Glomerellaceae</taxon>
        <taxon>Colletotrichum</taxon>
        <taxon>Colletotrichum graminicola species complex</taxon>
    </lineage>
</organism>
<sequence length="155" mass="16823">MELMEKVKKEGPVSRLPKPRVFDRHFGSAPPLDADMRIPATISLQAVQARPTAFIRSLSLSLSLDLRTRITNVKAVCRGVGCRASRPKTCDRRRRFPRSRCTRTRPVAARPGPAGAHSVVGWLGVVGLGCPTQDPSFADWLPVTTAVPVGALTEA</sequence>
<dbReference type="AlphaFoldDB" id="A0AAD9HQJ0"/>
<accession>A0AAD9HQJ0</accession>
<reference evidence="1" key="1">
    <citation type="submission" date="2021-06" db="EMBL/GenBank/DDBJ databases">
        <title>Comparative genomics, transcriptomics and evolutionary studies reveal genomic signatures of adaptation to plant cell wall in hemibiotrophic fungi.</title>
        <authorList>
            <consortium name="DOE Joint Genome Institute"/>
            <person name="Baroncelli R."/>
            <person name="Diaz J.F."/>
            <person name="Benocci T."/>
            <person name="Peng M."/>
            <person name="Battaglia E."/>
            <person name="Haridas S."/>
            <person name="Andreopoulos W."/>
            <person name="Labutti K."/>
            <person name="Pangilinan J."/>
            <person name="Floch G.L."/>
            <person name="Makela M.R."/>
            <person name="Henrissat B."/>
            <person name="Grigoriev I.V."/>
            <person name="Crouch J.A."/>
            <person name="De Vries R.P."/>
            <person name="Sukno S.A."/>
            <person name="Thon M.R."/>
        </authorList>
    </citation>
    <scope>NUCLEOTIDE SEQUENCE</scope>
    <source>
        <strain evidence="1">MAFF235873</strain>
    </source>
</reference>
<comment type="caution">
    <text evidence="1">The sequence shown here is derived from an EMBL/GenBank/DDBJ whole genome shotgun (WGS) entry which is preliminary data.</text>
</comment>